<gene>
    <name evidence="2" type="ORF">TTHERM_00035050</name>
</gene>
<dbReference type="GeneID" id="7843903"/>
<dbReference type="InParanoid" id="Q22ML4"/>
<accession>Q22ML4</accession>
<proteinExistence type="predicted"/>
<feature type="compositionally biased region" description="Polar residues" evidence="1">
    <location>
        <begin position="171"/>
        <end position="188"/>
    </location>
</feature>
<dbReference type="AlphaFoldDB" id="Q22ML4"/>
<sequence>MDSLPLENISNYSWDKEGFQDEISFESVNLVPKKHISALKSAKFYSNKIYNIFLLFTHNQTQKSFHQVSIKLPLQITINEAMYQIFAAFETLLNKNNAPFSIIEDSHLWQMRIAKKTGFPKDYIPAIDQNNLMKSVECYDNLVLCPIKESECIRITSSSTICSKDTKHCTEATNSPTSAADSNSYGSLSSDNNNLTSKIGMKIPKIQQDGKVQAKKTQLSSFDKDYNNSTTCSDNKNFKNGISSNYSSRAFYSKDEEDDVDIFTQQKNQRVSKQNKEEIALMKKNKKKSFFSFLCC</sequence>
<name>Q22ML4_TETTS</name>
<evidence type="ECO:0008006" key="4">
    <source>
        <dbReference type="Google" id="ProtNLM"/>
    </source>
</evidence>
<protein>
    <recommendedName>
        <fullName evidence="4">Sin1 middle CRIM domain-containing protein</fullName>
    </recommendedName>
</protein>
<feature type="region of interest" description="Disordered" evidence="1">
    <location>
        <begin position="168"/>
        <end position="188"/>
    </location>
</feature>
<dbReference type="RefSeq" id="XP_977006.2">
    <property type="nucleotide sequence ID" value="XM_971913.3"/>
</dbReference>
<dbReference type="Proteomes" id="UP000009168">
    <property type="component" value="Unassembled WGS sequence"/>
</dbReference>
<dbReference type="HOGENOM" id="CLU_1424136_0_0_1"/>
<evidence type="ECO:0000256" key="1">
    <source>
        <dbReference type="SAM" id="MobiDB-lite"/>
    </source>
</evidence>
<organism evidence="2 3">
    <name type="scientific">Tetrahymena thermophila (strain SB210)</name>
    <dbReference type="NCBI Taxonomy" id="312017"/>
    <lineage>
        <taxon>Eukaryota</taxon>
        <taxon>Sar</taxon>
        <taxon>Alveolata</taxon>
        <taxon>Ciliophora</taxon>
        <taxon>Intramacronucleata</taxon>
        <taxon>Oligohymenophorea</taxon>
        <taxon>Hymenostomatida</taxon>
        <taxon>Tetrahymenina</taxon>
        <taxon>Tetrahymenidae</taxon>
        <taxon>Tetrahymena</taxon>
    </lineage>
</organism>
<evidence type="ECO:0000313" key="3">
    <source>
        <dbReference type="Proteomes" id="UP000009168"/>
    </source>
</evidence>
<evidence type="ECO:0000313" key="2">
    <source>
        <dbReference type="EMBL" id="EAR86647.2"/>
    </source>
</evidence>
<keyword evidence="3" id="KW-1185">Reference proteome</keyword>
<dbReference type="EMBL" id="GG662720">
    <property type="protein sequence ID" value="EAR86647.2"/>
    <property type="molecule type" value="Genomic_DNA"/>
</dbReference>
<dbReference type="KEGG" id="tet:TTHERM_00035050"/>
<reference evidence="3" key="1">
    <citation type="journal article" date="2006" name="PLoS Biol.">
        <title>Macronuclear genome sequence of the ciliate Tetrahymena thermophila, a model eukaryote.</title>
        <authorList>
            <person name="Eisen J.A."/>
            <person name="Coyne R.S."/>
            <person name="Wu M."/>
            <person name="Wu D."/>
            <person name="Thiagarajan M."/>
            <person name="Wortman J.R."/>
            <person name="Badger J.H."/>
            <person name="Ren Q."/>
            <person name="Amedeo P."/>
            <person name="Jones K.M."/>
            <person name="Tallon L.J."/>
            <person name="Delcher A.L."/>
            <person name="Salzberg S.L."/>
            <person name="Silva J.C."/>
            <person name="Haas B.J."/>
            <person name="Majoros W.H."/>
            <person name="Farzad M."/>
            <person name="Carlton J.M."/>
            <person name="Smith R.K. Jr."/>
            <person name="Garg J."/>
            <person name="Pearlman R.E."/>
            <person name="Karrer K.M."/>
            <person name="Sun L."/>
            <person name="Manning G."/>
            <person name="Elde N.C."/>
            <person name="Turkewitz A.P."/>
            <person name="Asai D.J."/>
            <person name="Wilkes D.E."/>
            <person name="Wang Y."/>
            <person name="Cai H."/>
            <person name="Collins K."/>
            <person name="Stewart B.A."/>
            <person name="Lee S.R."/>
            <person name="Wilamowska K."/>
            <person name="Weinberg Z."/>
            <person name="Ruzzo W.L."/>
            <person name="Wloga D."/>
            <person name="Gaertig J."/>
            <person name="Frankel J."/>
            <person name="Tsao C.-C."/>
            <person name="Gorovsky M.A."/>
            <person name="Keeling P.J."/>
            <person name="Waller R.F."/>
            <person name="Patron N.J."/>
            <person name="Cherry J.M."/>
            <person name="Stover N.A."/>
            <person name="Krieger C.J."/>
            <person name="del Toro C."/>
            <person name="Ryder H.F."/>
            <person name="Williamson S.C."/>
            <person name="Barbeau R.A."/>
            <person name="Hamilton E.P."/>
            <person name="Orias E."/>
        </authorList>
    </citation>
    <scope>NUCLEOTIDE SEQUENCE [LARGE SCALE GENOMIC DNA]</scope>
    <source>
        <strain evidence="3">SB210</strain>
    </source>
</reference>